<keyword evidence="2" id="KW-0472">Membrane</keyword>
<feature type="compositionally biased region" description="Polar residues" evidence="1">
    <location>
        <begin position="571"/>
        <end position="594"/>
    </location>
</feature>
<feature type="compositionally biased region" description="Basic and acidic residues" evidence="1">
    <location>
        <begin position="298"/>
        <end position="315"/>
    </location>
</feature>
<keyword evidence="4" id="KW-1185">Reference proteome</keyword>
<dbReference type="GO" id="GO:0015079">
    <property type="term" value="F:potassium ion transmembrane transporter activity"/>
    <property type="evidence" value="ECO:0007669"/>
    <property type="project" value="InterPro"/>
</dbReference>
<name>A0A6A6XRV2_9PLEO</name>
<feature type="region of interest" description="Disordered" evidence="1">
    <location>
        <begin position="405"/>
        <end position="680"/>
    </location>
</feature>
<feature type="compositionally biased region" description="Low complexity" evidence="1">
    <location>
        <begin position="660"/>
        <end position="671"/>
    </location>
</feature>
<keyword evidence="2" id="KW-1133">Transmembrane helix</keyword>
<accession>A0A6A6XRV2</accession>
<dbReference type="Proteomes" id="UP000799757">
    <property type="component" value="Unassembled WGS sequence"/>
</dbReference>
<proteinExistence type="predicted"/>
<feature type="compositionally biased region" description="Polar residues" evidence="1">
    <location>
        <begin position="541"/>
        <end position="559"/>
    </location>
</feature>
<keyword evidence="2" id="KW-0812">Transmembrane</keyword>
<feature type="compositionally biased region" description="Polar residues" evidence="1">
    <location>
        <begin position="493"/>
        <end position="504"/>
    </location>
</feature>
<gene>
    <name evidence="3" type="ORF">K505DRAFT_231688</name>
</gene>
<feature type="region of interest" description="Disordered" evidence="1">
    <location>
        <begin position="346"/>
        <end position="390"/>
    </location>
</feature>
<sequence>MGCCGQREKGFTVTEEQKWDYITLSDFKSRSCLAPFSYVWLWILVIISVAVYAADAFTAVNLLAFNKWSSQVQPKVSFDVAKWIFAVCIIVSYVFLIYRWIRAIQVIRSGSVSESYLEPLAAIIQSMRLTKSGQGWKRFLVFAELTRSKKGVDYIALFVYFQFKGALLIIVAQGPRMAINALTLWAVMQAQLIPVGDHASKDRSAFQQFFVNIETMVNTGNRQETIIYFTMLFSLFIWVIAALSLLASAIFYVFFLWHYIPSSDGRLSKYCRRKIDARLERIVGKTIKKALEKQNLKRRKEEQEAMKKGEVDGSAHRIPTLPKLGGKDDDASSVYSMARSDTLSTVTTLPPYSANDPSRTNTISTNRTLAMKPSLPSLEERPFPSRSNTGASAYSNMSYGSNAPLMSQGASMGRSSPAPPMPTLDRDAEFFSGPPGGRPMPQGMPGRPYSPMDQGRASPRPPRNVLPPVNTNYPNGRMSPSPQLISPLPNDSRGLSSPQGNNPYSRRAGPSPLADPTFSPYDNRAPRMGPAYEMSPVDMTPSDNGPQHFYSNSNGSNFRPPQLPNALRSGSPAQAQSMNNSFTSPPPSRSGTAPPSNPRAGIPAALQSAIQRREASQPLPNRGMAAPFPQQRSATAPIQQPGWGPGAPRSTTTPPGAGSYDNGYNNGYGNDQARGDGNGW</sequence>
<evidence type="ECO:0000256" key="2">
    <source>
        <dbReference type="SAM" id="Phobius"/>
    </source>
</evidence>
<feature type="compositionally biased region" description="Polar residues" evidence="1">
    <location>
        <begin position="471"/>
        <end position="484"/>
    </location>
</feature>
<dbReference type="OrthoDB" id="436496at2759"/>
<dbReference type="InterPro" id="IPR031606">
    <property type="entry name" value="Kch1/2"/>
</dbReference>
<feature type="transmembrane region" description="Helical" evidence="2">
    <location>
        <begin position="80"/>
        <end position="101"/>
    </location>
</feature>
<dbReference type="AlphaFoldDB" id="A0A6A6XRV2"/>
<dbReference type="GO" id="GO:0005886">
    <property type="term" value="C:plasma membrane"/>
    <property type="evidence" value="ECO:0007669"/>
    <property type="project" value="InterPro"/>
</dbReference>
<feature type="transmembrane region" description="Helical" evidence="2">
    <location>
        <begin position="38"/>
        <end position="60"/>
    </location>
</feature>
<evidence type="ECO:0008006" key="5">
    <source>
        <dbReference type="Google" id="ProtNLM"/>
    </source>
</evidence>
<dbReference type="EMBL" id="MU001769">
    <property type="protein sequence ID" value="KAF2799172.1"/>
    <property type="molecule type" value="Genomic_DNA"/>
</dbReference>
<reference evidence="3" key="1">
    <citation type="journal article" date="2020" name="Stud. Mycol.">
        <title>101 Dothideomycetes genomes: a test case for predicting lifestyles and emergence of pathogens.</title>
        <authorList>
            <person name="Haridas S."/>
            <person name="Albert R."/>
            <person name="Binder M."/>
            <person name="Bloem J."/>
            <person name="Labutti K."/>
            <person name="Salamov A."/>
            <person name="Andreopoulos B."/>
            <person name="Baker S."/>
            <person name="Barry K."/>
            <person name="Bills G."/>
            <person name="Bluhm B."/>
            <person name="Cannon C."/>
            <person name="Castanera R."/>
            <person name="Culley D."/>
            <person name="Daum C."/>
            <person name="Ezra D."/>
            <person name="Gonzalez J."/>
            <person name="Henrissat B."/>
            <person name="Kuo A."/>
            <person name="Liang C."/>
            <person name="Lipzen A."/>
            <person name="Lutzoni F."/>
            <person name="Magnuson J."/>
            <person name="Mondo S."/>
            <person name="Nolan M."/>
            <person name="Ohm R."/>
            <person name="Pangilinan J."/>
            <person name="Park H.-J."/>
            <person name="Ramirez L."/>
            <person name="Alfaro M."/>
            <person name="Sun H."/>
            <person name="Tritt A."/>
            <person name="Yoshinaga Y."/>
            <person name="Zwiers L.-H."/>
            <person name="Turgeon B."/>
            <person name="Goodwin S."/>
            <person name="Spatafora J."/>
            <person name="Crous P."/>
            <person name="Grigoriev I."/>
        </authorList>
    </citation>
    <scope>NUCLEOTIDE SEQUENCE</scope>
    <source>
        <strain evidence="3">CBS 109.77</strain>
    </source>
</reference>
<dbReference type="PANTHER" id="PTHR36424">
    <property type="entry name" value="PHEROMONE-REGULATED MEMBRANE PROTEIN 6"/>
    <property type="match status" value="1"/>
</dbReference>
<protein>
    <recommendedName>
        <fullName evidence="5">Pheromone-regulated membrane protein</fullName>
    </recommendedName>
</protein>
<evidence type="ECO:0000256" key="1">
    <source>
        <dbReference type="SAM" id="MobiDB-lite"/>
    </source>
</evidence>
<evidence type="ECO:0000313" key="3">
    <source>
        <dbReference type="EMBL" id="KAF2799172.1"/>
    </source>
</evidence>
<dbReference type="PANTHER" id="PTHR36424:SF1">
    <property type="entry name" value="LOW AFFINITY K(+) TRANSPORTER 1-RELATED"/>
    <property type="match status" value="1"/>
</dbReference>
<feature type="compositionally biased region" description="Polar residues" evidence="1">
    <location>
        <begin position="405"/>
        <end position="414"/>
    </location>
</feature>
<evidence type="ECO:0000313" key="4">
    <source>
        <dbReference type="Proteomes" id="UP000799757"/>
    </source>
</evidence>
<organism evidence="3 4">
    <name type="scientific">Melanomma pulvis-pyrius CBS 109.77</name>
    <dbReference type="NCBI Taxonomy" id="1314802"/>
    <lineage>
        <taxon>Eukaryota</taxon>
        <taxon>Fungi</taxon>
        <taxon>Dikarya</taxon>
        <taxon>Ascomycota</taxon>
        <taxon>Pezizomycotina</taxon>
        <taxon>Dothideomycetes</taxon>
        <taxon>Pleosporomycetidae</taxon>
        <taxon>Pleosporales</taxon>
        <taxon>Melanommataceae</taxon>
        <taxon>Melanomma</taxon>
    </lineage>
</organism>
<feature type="region of interest" description="Disordered" evidence="1">
    <location>
        <begin position="298"/>
        <end position="332"/>
    </location>
</feature>
<dbReference type="Pfam" id="PF16944">
    <property type="entry name" value="KCH"/>
    <property type="match status" value="1"/>
</dbReference>
<feature type="compositionally biased region" description="Polar residues" evidence="1">
    <location>
        <begin position="346"/>
        <end position="368"/>
    </location>
</feature>
<feature type="transmembrane region" description="Helical" evidence="2">
    <location>
        <begin position="226"/>
        <end position="259"/>
    </location>
</feature>